<dbReference type="EMBL" id="KQ090272">
    <property type="protein sequence ID" value="KMS98044.1"/>
    <property type="molecule type" value="Genomic_DNA"/>
</dbReference>
<feature type="transmembrane region" description="Helical" evidence="1">
    <location>
        <begin position="526"/>
        <end position="550"/>
    </location>
</feature>
<dbReference type="KEGG" id="bvg:104907662"/>
<dbReference type="GO" id="GO:0005737">
    <property type="term" value="C:cytoplasm"/>
    <property type="evidence" value="ECO:0007669"/>
    <property type="project" value="EnsemblPlants"/>
</dbReference>
<protein>
    <recommendedName>
        <fullName evidence="2">DUF3730 domain-containing protein</fullName>
    </recommendedName>
</protein>
<keyword evidence="4" id="KW-1185">Reference proteome</keyword>
<dbReference type="InterPro" id="IPR016024">
    <property type="entry name" value="ARM-type_fold"/>
</dbReference>
<dbReference type="GO" id="GO:0043447">
    <property type="term" value="P:alkane biosynthetic process"/>
    <property type="evidence" value="ECO:0007669"/>
    <property type="project" value="EnsemblPlants"/>
</dbReference>
<feature type="domain" description="DUF3730" evidence="2">
    <location>
        <begin position="557"/>
        <end position="770"/>
    </location>
</feature>
<dbReference type="InterPro" id="IPR022542">
    <property type="entry name" value="FOCAD/RST1_DUF3730"/>
</dbReference>
<keyword evidence="1" id="KW-0472">Membrane</keyword>
<dbReference type="PANTHER" id="PTHR16212">
    <property type="entry name" value="FOCADHESIN FAMILY MEMBER"/>
    <property type="match status" value="1"/>
</dbReference>
<sequence length="1850" mass="207164">MRPISCSTTSQVPMDVFTPLLVRTKVPQPSLQRFAVIQIFDKLGTLLNLNSDSAAEEAIHECLHSPSSAVVDQSVRELCRLVKDFKVDISFALLQLHSALEDCSPRFVNVFVKGIGFLARFGFRTHTFVSNHFVHAPENHPFVKVLTCRLEAQTELVKQTVLFVVHGKQFGIGEVCVYLRPFLTFSVLRGCCSDSSLSSFLSLVIYSLTSLCCSLHQEANSLFEMLIGCLKCFNLSGAEDLGKVVIFAEFLVDAYTVVLRHLMKTGSVTEVQLVGVKLVDALLTLCLEFEKRSIESKPVLELSRRLLSTQKEFELCYVPQLSSPMLSLIVLLTHLELEDEKLYVLDLLALCLRWRIQDEYAVAGVACDPSEVSLFLFPIISLMSSPSKSVKQAASQFLLMLEKLIVSHSTPSGDDKSVHRGSLLVSKPESIILRLWKHLCLQDLSPCSFFLNIYSANGNDIIMDSGSKSWLSQLGKYALAIAERHKSGDVISSSQEVMSSEIPLLLGALAGSLVVHESLGSYAIEILAFLNIMDPTLGVPLLLAVLYYCNFVRCYSKCSNDLLLNLLGMLSSLASNSAMLPLIFQTILPMLQKDSNPVLYATALRLLCNAWKMNDRIFGSLRNFLLPECFIEFRFDQTIAISLAASLRDICRRNPERGVQLILSVEACIECTVSIIRALGFQSLGYLCEADVVDFYTAWDVIEKYGADYSTDPIIAHSLCLLLRWGAMDAKSYAEASITILRILWDIANFNSSVVNPLWRKARVTALEALNNFEVSQIERSIPDFRDKAIKLLIQETDVHVLRLIEELETKIIAYEHSTRQRLVKFTRAPRNKIEKLLDVVPRAVFSSAKSCTVRMMPGTALFHLQFNQKNTNQGKPKIADNVFAEYYNMLKDVAASIYLSRSIFIALLSLHSWKTFMQNWMDKYILVLDVKASSTSLDKTSKAANNIMKSMIKAAEDSIPRVAENIALAMGAFCMILPASVHPVKVTASKFLLNWLFQYEHEHRQWSAAIAVGVISACLHSTDRLQKVQCVNGLLEVVCNSRNILVQGACGIGLGYSCQDLLSRVMDADNALDQGSFILQEKVFLGKIVRTLSLTIWQLTKISSDVLVSLSDYKVPGVEDDYTKMNSALMLNRDEDVGDDIWGVTGLVLGLGMSVTALSRAGSYDVMCNIKLLLRSWIAEADSLLSESTSEGCQSSNMMLSTGACLVLPSVASCCRRMEMMHDNELNDILFCYVDLISKLQLKRTSNIFHHNLLVASCVGTGSLLACILDEGLVSLDVQRIKNMLGLFKQIYSDTYPHLVHLGAFLGVINAMGADTGSTFYQYSPKYVPVNYCENKESSHINAPLLSSSQFAEDLLIIIQDIFLVAQDSSNEQLQAYGSWAIAFLYYHRWSKGDNVETASSMPSGQSFSKDATILKLSSWLMNLDYSKNPSHVNTIVAVLRCLSRAPRLPNLDWAAVIRRCMKYETHDDAYYDKRSLLKECLLFSLAHANKFDPLLSLLDELTSLFKFRTLDLILQSCLLFHLFDLTRIFSSSRNQMLLEDIFEFFSSPISSYQNYNARQKRFLQLSCWKGLSKCFNEAYLDSSEYLSGMEKCMEILFAMLSAKPNGACPKQEWISCQEWNESMVCLAKARRAWLLDLLQISAIDVVSRDERFGIELKKMLAISQLVKFGSLPFSELAKLKSYILNTKSQGLWELFVEVTAVLQTAEGSLKRQWLIDVLEIGCITKHPSTALQFLGLLSGCCCKYMPFLVLDPQDVLVDLPVTLSSLLSSPKWRVVADSAVTYLWTLTVRIYNWTKMLKCDGEPPSSDIDPSEAEMSNLLLQVLLDACRNLRHFLPLKDQLMLANMVVC</sequence>
<gene>
    <name evidence="3" type="ORF">BVRB_4g096380</name>
</gene>
<dbReference type="GO" id="GO:0010143">
    <property type="term" value="P:cutin biosynthetic process"/>
    <property type="evidence" value="ECO:0007669"/>
    <property type="project" value="EnsemblPlants"/>
</dbReference>
<keyword evidence="1" id="KW-1133">Transmembrane helix</keyword>
<evidence type="ECO:0000259" key="2">
    <source>
        <dbReference type="Pfam" id="PF12530"/>
    </source>
</evidence>
<dbReference type="Gramene" id="KMS98044">
    <property type="protein sequence ID" value="KMS98044"/>
    <property type="gene ID" value="BVRB_4g096380"/>
</dbReference>
<dbReference type="OMA" id="MATYDAQ"/>
<organism evidence="3 4">
    <name type="scientific">Beta vulgaris subsp. vulgaris</name>
    <name type="common">Beet</name>
    <dbReference type="NCBI Taxonomy" id="3555"/>
    <lineage>
        <taxon>Eukaryota</taxon>
        <taxon>Viridiplantae</taxon>
        <taxon>Streptophyta</taxon>
        <taxon>Embryophyta</taxon>
        <taxon>Tracheophyta</taxon>
        <taxon>Spermatophyta</taxon>
        <taxon>Magnoliopsida</taxon>
        <taxon>eudicotyledons</taxon>
        <taxon>Gunneridae</taxon>
        <taxon>Pentapetalae</taxon>
        <taxon>Caryophyllales</taxon>
        <taxon>Chenopodiaceae</taxon>
        <taxon>Betoideae</taxon>
        <taxon>Beta</taxon>
    </lineage>
</organism>
<keyword evidence="1" id="KW-0812">Transmembrane</keyword>
<dbReference type="Pfam" id="PF12530">
    <property type="entry name" value="DUF3730"/>
    <property type="match status" value="2"/>
</dbReference>
<dbReference type="eggNOG" id="ENOG502QQKG">
    <property type="taxonomic scope" value="Eukaryota"/>
</dbReference>
<evidence type="ECO:0000256" key="1">
    <source>
        <dbReference type="SAM" id="Phobius"/>
    </source>
</evidence>
<accession>A0A0J8B9S6</accession>
<dbReference type="GO" id="GO:0009793">
    <property type="term" value="P:embryo development ending in seed dormancy"/>
    <property type="evidence" value="ECO:0007669"/>
    <property type="project" value="EnsemblPlants"/>
</dbReference>
<dbReference type="Proteomes" id="UP000035740">
    <property type="component" value="Unassembled WGS sequence"/>
</dbReference>
<reference evidence="3 4" key="1">
    <citation type="journal article" date="2014" name="Nature">
        <title>The genome of the recently domesticated crop plant sugar beet (Beta vulgaris).</title>
        <authorList>
            <person name="Dohm J.C."/>
            <person name="Minoche A.E."/>
            <person name="Holtgrawe D."/>
            <person name="Capella-Gutierrez S."/>
            <person name="Zakrzewski F."/>
            <person name="Tafer H."/>
            <person name="Rupp O."/>
            <person name="Sorensen T.R."/>
            <person name="Stracke R."/>
            <person name="Reinhardt R."/>
            <person name="Goesmann A."/>
            <person name="Kraft T."/>
            <person name="Schulz B."/>
            <person name="Stadler P.F."/>
            <person name="Schmidt T."/>
            <person name="Gabaldon T."/>
            <person name="Lehrach H."/>
            <person name="Weisshaar B."/>
            <person name="Himmelbauer H."/>
        </authorList>
    </citation>
    <scope>NUCLEOTIDE SEQUENCE [LARGE SCALE GENOMIC DNA]</scope>
    <source>
        <tissue evidence="3">Taproot</tissue>
    </source>
</reference>
<dbReference type="InterPro" id="IPR045163">
    <property type="entry name" value="Focadhesin/RST1"/>
</dbReference>
<dbReference type="PANTHER" id="PTHR16212:SF4">
    <property type="entry name" value="FOCADHESIN"/>
    <property type="match status" value="1"/>
</dbReference>
<evidence type="ECO:0000313" key="4">
    <source>
        <dbReference type="Proteomes" id="UP000035740"/>
    </source>
</evidence>
<feature type="transmembrane region" description="Helical" evidence="1">
    <location>
        <begin position="562"/>
        <end position="584"/>
    </location>
</feature>
<proteinExistence type="predicted"/>
<evidence type="ECO:0000313" key="3">
    <source>
        <dbReference type="EMBL" id="KMS98044.1"/>
    </source>
</evidence>
<dbReference type="GO" id="GO:1900369">
    <property type="term" value="P:negative regulation of post-transcriptional gene silencing by regulatory ncRNA"/>
    <property type="evidence" value="ECO:0007669"/>
    <property type="project" value="EnsemblPlants"/>
</dbReference>
<dbReference type="OrthoDB" id="6125419at2759"/>
<feature type="domain" description="DUF3730" evidence="2">
    <location>
        <begin position="93"/>
        <end position="368"/>
    </location>
</feature>
<dbReference type="SUPFAM" id="SSF48371">
    <property type="entry name" value="ARM repeat"/>
    <property type="match status" value="1"/>
</dbReference>
<name>A0A0J8B9S6_BETVV</name>